<dbReference type="GeneID" id="24563701"/>
<dbReference type="EMBL" id="LK391708">
    <property type="protein sequence ID" value="CDR95160.1"/>
    <property type="molecule type" value="Genomic_DNA"/>
</dbReference>
<keyword evidence="2" id="KW-1185">Reference proteome</keyword>
<reference evidence="2" key="1">
    <citation type="submission" date="2014-06" db="EMBL/GenBank/DDBJ databases">
        <authorList>
            <person name="Aslett M."/>
            <person name="De Silva N."/>
        </authorList>
    </citation>
    <scope>NUCLEOTIDE SEQUENCE [LARGE SCALE GENOMIC DNA]</scope>
    <source>
        <strain evidence="2">Bond</strain>
    </source>
</reference>
<evidence type="ECO:0000313" key="2">
    <source>
        <dbReference type="Proteomes" id="UP000033188"/>
    </source>
</evidence>
<gene>
    <name evidence="1" type="ORF">BBBOND_0203170</name>
</gene>
<accession>A0A061DBN5</accession>
<evidence type="ECO:0000313" key="1">
    <source>
        <dbReference type="EMBL" id="CDR95160.1"/>
    </source>
</evidence>
<dbReference type="VEuPathDB" id="PiroplasmaDB:BBBOND_0203170"/>
<sequence>MVNTIIFYQYNVVEVTTCRNKVEDLTVWMLLKTIGTFKTRAPQPEPAARLYLGGVTATESPKSHLIRTFEAPLMSHISYGCLCVLFANQFAEPNNFKKPA</sequence>
<dbReference type="RefSeq" id="XP_012767346.1">
    <property type="nucleotide sequence ID" value="XM_012911892.1"/>
</dbReference>
<dbReference type="AlphaFoldDB" id="A0A061DBN5"/>
<protein>
    <submittedName>
        <fullName evidence="1">Uncharacterized protein</fullName>
    </submittedName>
</protein>
<name>A0A061DBN5_BABBI</name>
<dbReference type="KEGG" id="bbig:BBBOND_0203170"/>
<organism evidence="1 2">
    <name type="scientific">Babesia bigemina</name>
    <dbReference type="NCBI Taxonomy" id="5866"/>
    <lineage>
        <taxon>Eukaryota</taxon>
        <taxon>Sar</taxon>
        <taxon>Alveolata</taxon>
        <taxon>Apicomplexa</taxon>
        <taxon>Aconoidasida</taxon>
        <taxon>Piroplasmida</taxon>
        <taxon>Babesiidae</taxon>
        <taxon>Babesia</taxon>
    </lineage>
</organism>
<proteinExistence type="predicted"/>
<dbReference type="Proteomes" id="UP000033188">
    <property type="component" value="Chromosome 2"/>
</dbReference>